<feature type="domain" description="SGNH hydrolase-type esterase" evidence="3">
    <location>
        <begin position="42"/>
        <end position="244"/>
    </location>
</feature>
<sequence>MNKRLSVARRATSSALLLGGVAALLLVLASFGKPGPRPTLFLIGDSTVNNTNRPQAGWGNVIAAHFDTTRLRVRNNAKAGRSTRTFITEGRWKTTIDAIRPGDFLVMQFGHNEGSVPDTTKAGRRGVLRGTGEETKALVWPDGHPETVNTYGWYLRKFIREAKVKGATPIVCSMIPRNKWKEGKVIRASNDFGKWAQEVAQQEGVAFIDLNDITAQKYEKLGPDEVKKFFPGDHTHTNEAGARLNAESVVDGIRANRKLALNKYLKK</sequence>
<keyword evidence="2" id="KW-0378">Hydrolase</keyword>
<proteinExistence type="inferred from homology"/>
<dbReference type="Gene3D" id="3.40.50.1110">
    <property type="entry name" value="SGNH hydrolase"/>
    <property type="match status" value="1"/>
</dbReference>
<dbReference type="InterPro" id="IPR037459">
    <property type="entry name" value="RhgT-like"/>
</dbReference>
<evidence type="ECO:0000256" key="1">
    <source>
        <dbReference type="ARBA" id="ARBA00008668"/>
    </source>
</evidence>
<accession>A0ABR8JSX9</accession>
<dbReference type="Proteomes" id="UP000606003">
    <property type="component" value="Unassembled WGS sequence"/>
</dbReference>
<dbReference type="PANTHER" id="PTHR43695:SF1">
    <property type="entry name" value="RHAMNOGALACTURONAN ACETYLESTERASE"/>
    <property type="match status" value="1"/>
</dbReference>
<organism evidence="4 5">
    <name type="scientific">Hymenobacter armeniacus</name>
    <dbReference type="NCBI Taxonomy" id="2771358"/>
    <lineage>
        <taxon>Bacteria</taxon>
        <taxon>Pseudomonadati</taxon>
        <taxon>Bacteroidota</taxon>
        <taxon>Cytophagia</taxon>
        <taxon>Cytophagales</taxon>
        <taxon>Hymenobacteraceae</taxon>
        <taxon>Hymenobacter</taxon>
    </lineage>
</organism>
<evidence type="ECO:0000313" key="5">
    <source>
        <dbReference type="Proteomes" id="UP000606003"/>
    </source>
</evidence>
<evidence type="ECO:0000313" key="4">
    <source>
        <dbReference type="EMBL" id="MBD2722068.1"/>
    </source>
</evidence>
<dbReference type="EMBL" id="JACXAC010000002">
    <property type="protein sequence ID" value="MBD2722068.1"/>
    <property type="molecule type" value="Genomic_DNA"/>
</dbReference>
<evidence type="ECO:0000259" key="3">
    <source>
        <dbReference type="Pfam" id="PF13472"/>
    </source>
</evidence>
<gene>
    <name evidence="4" type="ORF">IC234_08000</name>
</gene>
<dbReference type="SUPFAM" id="SSF52266">
    <property type="entry name" value="SGNH hydrolase"/>
    <property type="match status" value="1"/>
</dbReference>
<dbReference type="Pfam" id="PF13472">
    <property type="entry name" value="Lipase_GDSL_2"/>
    <property type="match status" value="1"/>
</dbReference>
<dbReference type="RefSeq" id="WP_190923321.1">
    <property type="nucleotide sequence ID" value="NZ_JACXAC010000002.1"/>
</dbReference>
<name>A0ABR8JSX9_9BACT</name>
<dbReference type="InterPro" id="IPR013830">
    <property type="entry name" value="SGNH_hydro"/>
</dbReference>
<dbReference type="InterPro" id="IPR036514">
    <property type="entry name" value="SGNH_hydro_sf"/>
</dbReference>
<reference evidence="4 5" key="1">
    <citation type="submission" date="2020-09" db="EMBL/GenBank/DDBJ databases">
        <authorList>
            <person name="Kim M.K."/>
        </authorList>
    </citation>
    <scope>NUCLEOTIDE SEQUENCE [LARGE SCALE GENOMIC DNA]</scope>
    <source>
        <strain evidence="4 5">BT189</strain>
    </source>
</reference>
<dbReference type="PANTHER" id="PTHR43695">
    <property type="entry name" value="PUTATIVE (AFU_ORTHOLOGUE AFUA_2G17250)-RELATED"/>
    <property type="match status" value="1"/>
</dbReference>
<evidence type="ECO:0000256" key="2">
    <source>
        <dbReference type="ARBA" id="ARBA00022801"/>
    </source>
</evidence>
<protein>
    <submittedName>
        <fullName evidence="4">Rhamnogalacturonan acetylesterase</fullName>
    </submittedName>
</protein>
<comment type="similarity">
    <text evidence="1">Belongs to the 'GDSL' lipolytic enzyme family.</text>
</comment>
<keyword evidence="5" id="KW-1185">Reference proteome</keyword>
<comment type="caution">
    <text evidence="4">The sequence shown here is derived from an EMBL/GenBank/DDBJ whole genome shotgun (WGS) entry which is preliminary data.</text>
</comment>
<dbReference type="CDD" id="cd01821">
    <property type="entry name" value="Rhamnogalacturan_acetylesterase_like"/>
    <property type="match status" value="1"/>
</dbReference>